<evidence type="ECO:0000256" key="1">
    <source>
        <dbReference type="SAM" id="MobiDB-lite"/>
    </source>
</evidence>
<evidence type="ECO:0000313" key="2">
    <source>
        <dbReference type="EMBL" id="KAG9350087.1"/>
    </source>
</evidence>
<feature type="region of interest" description="Disordered" evidence="1">
    <location>
        <begin position="1"/>
        <end position="59"/>
    </location>
</feature>
<keyword evidence="3" id="KW-1185">Reference proteome</keyword>
<reference evidence="2" key="1">
    <citation type="thesis" date="2021" institute="BYU ScholarsArchive" country="Provo, UT, USA">
        <title>Applications of and Algorithms for Genome Assembly and Genomic Analyses with an Emphasis on Marine Teleosts.</title>
        <authorList>
            <person name="Pickett B.D."/>
        </authorList>
    </citation>
    <scope>NUCLEOTIDE SEQUENCE</scope>
    <source>
        <strain evidence="2">HI-2016</strain>
    </source>
</reference>
<dbReference type="AlphaFoldDB" id="A0A8T2PLM0"/>
<comment type="caution">
    <text evidence="2">The sequence shown here is derived from an EMBL/GenBank/DDBJ whole genome shotgun (WGS) entry which is preliminary data.</text>
</comment>
<organism evidence="2 3">
    <name type="scientific">Albula glossodonta</name>
    <name type="common">roundjaw bonefish</name>
    <dbReference type="NCBI Taxonomy" id="121402"/>
    <lineage>
        <taxon>Eukaryota</taxon>
        <taxon>Metazoa</taxon>
        <taxon>Chordata</taxon>
        <taxon>Craniata</taxon>
        <taxon>Vertebrata</taxon>
        <taxon>Euteleostomi</taxon>
        <taxon>Actinopterygii</taxon>
        <taxon>Neopterygii</taxon>
        <taxon>Teleostei</taxon>
        <taxon>Albuliformes</taxon>
        <taxon>Albulidae</taxon>
        <taxon>Albula</taxon>
    </lineage>
</organism>
<dbReference type="Proteomes" id="UP000824540">
    <property type="component" value="Unassembled WGS sequence"/>
</dbReference>
<feature type="non-terminal residue" evidence="2">
    <location>
        <position position="1"/>
    </location>
</feature>
<name>A0A8T2PLM0_9TELE</name>
<evidence type="ECO:0000313" key="3">
    <source>
        <dbReference type="Proteomes" id="UP000824540"/>
    </source>
</evidence>
<dbReference type="OrthoDB" id="8958271at2759"/>
<protein>
    <submittedName>
        <fullName evidence="2">Uncharacterized protein</fullName>
    </submittedName>
</protein>
<accession>A0A8T2PLM0</accession>
<dbReference type="EMBL" id="JAFBMS010000008">
    <property type="protein sequence ID" value="KAG9350087.1"/>
    <property type="molecule type" value="Genomic_DNA"/>
</dbReference>
<proteinExistence type="predicted"/>
<feature type="compositionally biased region" description="Polar residues" evidence="1">
    <location>
        <begin position="1"/>
        <end position="18"/>
    </location>
</feature>
<feature type="compositionally biased region" description="Low complexity" evidence="1">
    <location>
        <begin position="44"/>
        <end position="54"/>
    </location>
</feature>
<sequence>MVQKSTMSRTPSTSTQEIQMDIFDNPTSQGKYAKRKSRFKRSDGSTSSDTTSNSFVRQPSLDLPAPWFALVWQTWQTRNGDSCENPEACCGIPSVAWGVELKRTGITLCMVKWLAISSRHKQ</sequence>
<gene>
    <name evidence="2" type="ORF">JZ751_026440</name>
</gene>